<dbReference type="GO" id="GO:0044716">
    <property type="term" value="F:8-oxo-GDP phosphatase activity"/>
    <property type="evidence" value="ECO:0007669"/>
    <property type="project" value="TreeGrafter"/>
</dbReference>
<dbReference type="PANTHER" id="PTHR22769:SF56">
    <property type="entry name" value="8-OXO-DGDP PHOSPHATASE NUDT18"/>
    <property type="match status" value="1"/>
</dbReference>
<evidence type="ECO:0000256" key="6">
    <source>
        <dbReference type="ARBA" id="ARBA00022842"/>
    </source>
</evidence>
<dbReference type="InterPro" id="IPR042970">
    <property type="entry name" value="NUDT18_NUDIX"/>
</dbReference>
<dbReference type="Pfam" id="PF00293">
    <property type="entry name" value="NUDIX"/>
    <property type="match status" value="1"/>
</dbReference>
<dbReference type="EMBL" id="CAJPEX010001730">
    <property type="protein sequence ID" value="CAG0919804.1"/>
    <property type="molecule type" value="Genomic_DNA"/>
</dbReference>
<evidence type="ECO:0000256" key="1">
    <source>
        <dbReference type="ARBA" id="ARBA00001936"/>
    </source>
</evidence>
<proteinExistence type="inferred from homology"/>
<dbReference type="SUPFAM" id="SSF55811">
    <property type="entry name" value="Nudix"/>
    <property type="match status" value="1"/>
</dbReference>
<organism evidence="10">
    <name type="scientific">Notodromas monacha</name>
    <dbReference type="NCBI Taxonomy" id="399045"/>
    <lineage>
        <taxon>Eukaryota</taxon>
        <taxon>Metazoa</taxon>
        <taxon>Ecdysozoa</taxon>
        <taxon>Arthropoda</taxon>
        <taxon>Crustacea</taxon>
        <taxon>Oligostraca</taxon>
        <taxon>Ostracoda</taxon>
        <taxon>Podocopa</taxon>
        <taxon>Podocopida</taxon>
        <taxon>Cypridocopina</taxon>
        <taxon>Cypridoidea</taxon>
        <taxon>Cyprididae</taxon>
        <taxon>Notodromas</taxon>
    </lineage>
</organism>
<dbReference type="GO" id="GO:0044715">
    <property type="term" value="F:8-oxo-dGDP phosphatase activity"/>
    <property type="evidence" value="ECO:0007669"/>
    <property type="project" value="TreeGrafter"/>
</dbReference>
<dbReference type="PANTHER" id="PTHR22769">
    <property type="entry name" value="MUTT/NUDIX HYDROLASE"/>
    <property type="match status" value="1"/>
</dbReference>
<dbReference type="OrthoDB" id="10005910at2759"/>
<dbReference type="PRINTS" id="PR00502">
    <property type="entry name" value="NUDIXFAMILY"/>
</dbReference>
<dbReference type="CDD" id="cd04671">
    <property type="entry name" value="NUDIX_8DGDPP_Nudt18"/>
    <property type="match status" value="1"/>
</dbReference>
<dbReference type="InterPro" id="IPR000086">
    <property type="entry name" value="NUDIX_hydrolase_dom"/>
</dbReference>
<dbReference type="InterPro" id="IPR020084">
    <property type="entry name" value="NUDIX_hydrolase_CS"/>
</dbReference>
<keyword evidence="11" id="KW-1185">Reference proteome</keyword>
<comment type="cofactor">
    <cofactor evidence="2">
        <name>Mg(2+)</name>
        <dbReference type="ChEBI" id="CHEBI:18420"/>
    </cofactor>
</comment>
<dbReference type="InterPro" id="IPR020476">
    <property type="entry name" value="Nudix_hydrolase"/>
</dbReference>
<feature type="domain" description="Nudix hydrolase" evidence="9">
    <location>
        <begin position="51"/>
        <end position="180"/>
    </location>
</feature>
<dbReference type="Proteomes" id="UP000678499">
    <property type="component" value="Unassembled WGS sequence"/>
</dbReference>
<evidence type="ECO:0000313" key="11">
    <source>
        <dbReference type="Proteomes" id="UP000678499"/>
    </source>
</evidence>
<keyword evidence="4" id="KW-0479">Metal-binding</keyword>
<dbReference type="Gene3D" id="3.90.79.10">
    <property type="entry name" value="Nucleoside Triphosphate Pyrophosphohydrolase"/>
    <property type="match status" value="1"/>
</dbReference>
<evidence type="ECO:0000256" key="3">
    <source>
        <dbReference type="ARBA" id="ARBA00005582"/>
    </source>
</evidence>
<name>A0A7R9BR33_9CRUS</name>
<evidence type="ECO:0000256" key="7">
    <source>
        <dbReference type="ARBA" id="ARBA00023211"/>
    </source>
</evidence>
<accession>A0A7R9BR33</accession>
<comment type="cofactor">
    <cofactor evidence="1">
        <name>Mn(2+)</name>
        <dbReference type="ChEBI" id="CHEBI:29035"/>
    </cofactor>
</comment>
<evidence type="ECO:0000256" key="5">
    <source>
        <dbReference type="ARBA" id="ARBA00022801"/>
    </source>
</evidence>
<keyword evidence="5 8" id="KW-0378">Hydrolase</keyword>
<evidence type="ECO:0000313" key="10">
    <source>
        <dbReference type="EMBL" id="CAD7279652.1"/>
    </source>
</evidence>
<dbReference type="AlphaFoldDB" id="A0A7R9BR33"/>
<sequence>MESVAENVVRLLDGQAVEESKEFCDFSLHDQNSILASRGISSTVPDSFKPVLKKSVVYIVMATLINDDGDILMMQEAKSRCAGQWYLPAGRMEPGESIVDAVKREVNEETGLTFDPTTLLMIECAAGSWFRFALTGKVTGGELKVPAKADSESLQAKFVKDLGELSLRSGDMTVCVDKVREHHTNSAAAWHPDLLPIAKMHTMNLLRILCIVRKKSTNKVHVLVSEKTEAHIPACEINPTRSLHATLKKYMTEIFGSTLPPHKPHGVLTLEHQPGDVDNADAVDGLCLTLLVSIRCALEEAHPIDKYTWLEVPDALGKRLLRRLDRNLTVPLNVIRTWESDA</sequence>
<evidence type="ECO:0000256" key="4">
    <source>
        <dbReference type="ARBA" id="ARBA00022723"/>
    </source>
</evidence>
<reference evidence="10" key="1">
    <citation type="submission" date="2020-11" db="EMBL/GenBank/DDBJ databases">
        <authorList>
            <person name="Tran Van P."/>
        </authorList>
    </citation>
    <scope>NUCLEOTIDE SEQUENCE</scope>
</reference>
<keyword evidence="6" id="KW-0460">Magnesium</keyword>
<evidence type="ECO:0000256" key="2">
    <source>
        <dbReference type="ARBA" id="ARBA00001946"/>
    </source>
</evidence>
<comment type="similarity">
    <text evidence="3 8">Belongs to the Nudix hydrolase family.</text>
</comment>
<protein>
    <recommendedName>
        <fullName evidence="9">Nudix hydrolase domain-containing protein</fullName>
    </recommendedName>
</protein>
<dbReference type="PROSITE" id="PS51462">
    <property type="entry name" value="NUDIX"/>
    <property type="match status" value="1"/>
</dbReference>
<evidence type="ECO:0000259" key="9">
    <source>
        <dbReference type="PROSITE" id="PS51462"/>
    </source>
</evidence>
<dbReference type="EMBL" id="OA883767">
    <property type="protein sequence ID" value="CAD7279652.1"/>
    <property type="molecule type" value="Genomic_DNA"/>
</dbReference>
<keyword evidence="7" id="KW-0464">Manganese</keyword>
<dbReference type="PROSITE" id="PS00893">
    <property type="entry name" value="NUDIX_BOX"/>
    <property type="match status" value="1"/>
</dbReference>
<evidence type="ECO:0000256" key="8">
    <source>
        <dbReference type="RuleBase" id="RU003476"/>
    </source>
</evidence>
<dbReference type="GO" id="GO:0046872">
    <property type="term" value="F:metal ion binding"/>
    <property type="evidence" value="ECO:0007669"/>
    <property type="project" value="UniProtKB-KW"/>
</dbReference>
<dbReference type="InterPro" id="IPR015797">
    <property type="entry name" value="NUDIX_hydrolase-like_dom_sf"/>
</dbReference>
<gene>
    <name evidence="10" type="ORF">NMOB1V02_LOCUS7320</name>
</gene>